<evidence type="ECO:0000256" key="1">
    <source>
        <dbReference type="SAM" id="MobiDB-lite"/>
    </source>
</evidence>
<feature type="region of interest" description="Disordered" evidence="1">
    <location>
        <begin position="240"/>
        <end position="277"/>
    </location>
</feature>
<keyword evidence="3" id="KW-1185">Reference proteome</keyword>
<reference evidence="2" key="1">
    <citation type="submission" date="2022-12" db="EMBL/GenBank/DDBJ databases">
        <title>Draft genome assemblies for two species of Escallonia (Escalloniales).</title>
        <authorList>
            <person name="Chanderbali A."/>
            <person name="Dervinis C."/>
            <person name="Anghel I."/>
            <person name="Soltis D."/>
            <person name="Soltis P."/>
            <person name="Zapata F."/>
        </authorList>
    </citation>
    <scope>NUCLEOTIDE SEQUENCE</scope>
    <source>
        <strain evidence="2">UCBG64.0493</strain>
        <tissue evidence="2">Leaf</tissue>
    </source>
</reference>
<dbReference type="EMBL" id="JAVXUP010000865">
    <property type="protein sequence ID" value="KAK3019632.1"/>
    <property type="molecule type" value="Genomic_DNA"/>
</dbReference>
<dbReference type="AlphaFoldDB" id="A0AA88W2L2"/>
<accession>A0AA88W2L2</accession>
<gene>
    <name evidence="2" type="ORF">RJ639_004994</name>
</gene>
<name>A0AA88W2L2_9ASTE</name>
<sequence length="430" mass="47641">MFGKYRPQSYVIHLVASPDFAALWGTYYDKFDGDMKPSLSTYLFIISLYFELKFPLFKLRSNNLLGLVDGTEPCPPAEIIIDGSNVKTPNPAYKQWLDRDQYVLSWINISLSEAVLPVVVGHNTAASAWAALSQAFGAASDTHVLQLLMQFHNTKRDDKPVATYLQEMKYLADQLGAAGKLLSPAEFNAIIFNNLGSDFYPAVAALSSRPTPVSYPELLSFLTSEEIRLRAMQPSIQLPSAKIAHRSSSSANSHPHVTYSPPPQRNQHSQTFNRYSNSSNSLSQNLLRIRFLSTHAQVADIFTKPLSSNRFITLRDKLQEKADDAAEEVKQAWDMDKIPLFIRGQAPDAPQFSYRDRARKKASIVVLASSRDNSGEGSGQDQDGGQDQDMEQHAPVIADVSSSSQVLRNSPSTDLSKDGLKVSFAFRSVG</sequence>
<feature type="compositionally biased region" description="Polar residues" evidence="1">
    <location>
        <begin position="246"/>
        <end position="255"/>
    </location>
</feature>
<feature type="region of interest" description="Disordered" evidence="1">
    <location>
        <begin position="368"/>
        <end position="416"/>
    </location>
</feature>
<dbReference type="Pfam" id="PF14223">
    <property type="entry name" value="Retrotran_gag_2"/>
    <property type="match status" value="1"/>
</dbReference>
<evidence type="ECO:0000313" key="3">
    <source>
        <dbReference type="Proteomes" id="UP001188597"/>
    </source>
</evidence>
<comment type="caution">
    <text evidence="2">The sequence shown here is derived from an EMBL/GenBank/DDBJ whole genome shotgun (WGS) entry which is preliminary data.</text>
</comment>
<feature type="compositionally biased region" description="Polar residues" evidence="1">
    <location>
        <begin position="265"/>
        <end position="275"/>
    </location>
</feature>
<proteinExistence type="predicted"/>
<dbReference type="Proteomes" id="UP001188597">
    <property type="component" value="Unassembled WGS sequence"/>
</dbReference>
<protein>
    <submittedName>
        <fullName evidence="2">Uncharacterized protein</fullName>
    </submittedName>
</protein>
<dbReference type="PANTHER" id="PTHR47481:SF43">
    <property type="entry name" value="RETROTRANSPOSON COPIA-LIKE N-TERMINAL DOMAIN-CONTAINING PROTEIN"/>
    <property type="match status" value="1"/>
</dbReference>
<evidence type="ECO:0000313" key="2">
    <source>
        <dbReference type="EMBL" id="KAK3019632.1"/>
    </source>
</evidence>
<dbReference type="PANTHER" id="PTHR47481">
    <property type="match status" value="1"/>
</dbReference>
<feature type="compositionally biased region" description="Polar residues" evidence="1">
    <location>
        <begin position="400"/>
        <end position="414"/>
    </location>
</feature>
<organism evidence="2 3">
    <name type="scientific">Escallonia herrerae</name>
    <dbReference type="NCBI Taxonomy" id="1293975"/>
    <lineage>
        <taxon>Eukaryota</taxon>
        <taxon>Viridiplantae</taxon>
        <taxon>Streptophyta</taxon>
        <taxon>Embryophyta</taxon>
        <taxon>Tracheophyta</taxon>
        <taxon>Spermatophyta</taxon>
        <taxon>Magnoliopsida</taxon>
        <taxon>eudicotyledons</taxon>
        <taxon>Gunneridae</taxon>
        <taxon>Pentapetalae</taxon>
        <taxon>asterids</taxon>
        <taxon>campanulids</taxon>
        <taxon>Escalloniales</taxon>
        <taxon>Escalloniaceae</taxon>
        <taxon>Escallonia</taxon>
    </lineage>
</organism>